<evidence type="ECO:0000313" key="2">
    <source>
        <dbReference type="EMBL" id="CBY09107.1"/>
    </source>
</evidence>
<evidence type="ECO:0000313" key="3">
    <source>
        <dbReference type="EMBL" id="CBY37895.1"/>
    </source>
</evidence>
<protein>
    <submittedName>
        <fullName evidence="2">Uncharacterized protein</fullName>
    </submittedName>
</protein>
<evidence type="ECO:0000313" key="4">
    <source>
        <dbReference type="EMBL" id="CBY40097.1"/>
    </source>
</evidence>
<gene>
    <name evidence="2" type="ORF">GSOID_T00006639001</name>
    <name evidence="4" type="ORF">GSOID_T00022072001</name>
    <name evidence="3" type="ORF">GSOID_T00031389001</name>
</gene>
<dbReference type="Proteomes" id="UP000001307">
    <property type="component" value="Unassembled WGS sequence"/>
</dbReference>
<dbReference type="OrthoDB" id="10556977at2759"/>
<dbReference type="AlphaFoldDB" id="E4XBY2"/>
<evidence type="ECO:0000256" key="1">
    <source>
        <dbReference type="SAM" id="MobiDB-lite"/>
    </source>
</evidence>
<proteinExistence type="predicted"/>
<sequence>MPEKRINKINKNKSQELPNLRDSACRPFARSTTVSSFDGRFNLDFKEPRRRPSVKKLTSAAILKLKELRFRSKTQKNNMFVEKSIVPQDCACIAGDDFISISLGVSNKTRKPFNDITNR</sequence>
<dbReference type="Proteomes" id="UP000011014">
    <property type="component" value="Unassembled WGS sequence"/>
</dbReference>
<reference evidence="2" key="1">
    <citation type="journal article" date="2010" name="Science">
        <title>Plasticity of animal genome architecture unmasked by rapid evolution of a pelagic tunicate.</title>
        <authorList>
            <person name="Denoeud F."/>
            <person name="Henriet S."/>
            <person name="Mungpakdee S."/>
            <person name="Aury J.M."/>
            <person name="Da Silva C."/>
            <person name="Brinkmann H."/>
            <person name="Mikhaleva J."/>
            <person name="Olsen L.C."/>
            <person name="Jubin C."/>
            <person name="Canestro C."/>
            <person name="Bouquet J.M."/>
            <person name="Danks G."/>
            <person name="Poulain J."/>
            <person name="Campsteijn C."/>
            <person name="Adamski M."/>
            <person name="Cross I."/>
            <person name="Yadetie F."/>
            <person name="Muffato M."/>
            <person name="Louis A."/>
            <person name="Butcher S."/>
            <person name="Tsagkogeorga G."/>
            <person name="Konrad A."/>
            <person name="Singh S."/>
            <person name="Jensen M.F."/>
            <person name="Cong E.H."/>
            <person name="Eikeseth-Otteraa H."/>
            <person name="Noel B."/>
            <person name="Anthouard V."/>
            <person name="Porcel B.M."/>
            <person name="Kachouri-Lafond R."/>
            <person name="Nishino A."/>
            <person name="Ugolini M."/>
            <person name="Chourrout P."/>
            <person name="Nishida H."/>
            <person name="Aasland R."/>
            <person name="Huzurbazar S."/>
            <person name="Westhof E."/>
            <person name="Delsuc F."/>
            <person name="Lehrach H."/>
            <person name="Reinhardt R."/>
            <person name="Weissenbach J."/>
            <person name="Roy S.W."/>
            <person name="Artiguenave F."/>
            <person name="Postlethwait J.H."/>
            <person name="Manak J.R."/>
            <person name="Thompson E.M."/>
            <person name="Jaillon O."/>
            <person name="Du Pasquier L."/>
            <person name="Boudinot P."/>
            <person name="Liberles D.A."/>
            <person name="Volff J.N."/>
            <person name="Philippe H."/>
            <person name="Lenhard B."/>
            <person name="Roest Crollius H."/>
            <person name="Wincker P."/>
            <person name="Chourrout D."/>
        </authorList>
    </citation>
    <scope>NUCLEOTIDE SEQUENCE [LARGE SCALE GENOMIC DNA]</scope>
</reference>
<dbReference type="EMBL" id="FN655775">
    <property type="protein sequence ID" value="CBY40097.1"/>
    <property type="molecule type" value="Genomic_DNA"/>
</dbReference>
<evidence type="ECO:0000313" key="5">
    <source>
        <dbReference type="Proteomes" id="UP000001307"/>
    </source>
</evidence>
<dbReference type="InParanoid" id="E4XBY2"/>
<name>E4XBY2_OIKDI</name>
<feature type="region of interest" description="Disordered" evidence="1">
    <location>
        <begin position="1"/>
        <end position="22"/>
    </location>
</feature>
<dbReference type="EMBL" id="FN655083">
    <property type="protein sequence ID" value="CBY37895.1"/>
    <property type="molecule type" value="Genomic_DNA"/>
</dbReference>
<organism evidence="2">
    <name type="scientific">Oikopleura dioica</name>
    <name type="common">Tunicate</name>
    <dbReference type="NCBI Taxonomy" id="34765"/>
    <lineage>
        <taxon>Eukaryota</taxon>
        <taxon>Metazoa</taxon>
        <taxon>Chordata</taxon>
        <taxon>Tunicata</taxon>
        <taxon>Appendicularia</taxon>
        <taxon>Copelata</taxon>
        <taxon>Oikopleuridae</taxon>
        <taxon>Oikopleura</taxon>
    </lineage>
</organism>
<keyword evidence="5" id="KW-1185">Reference proteome</keyword>
<dbReference type="EMBL" id="FN653034">
    <property type="protein sequence ID" value="CBY09107.1"/>
    <property type="molecule type" value="Genomic_DNA"/>
</dbReference>
<accession>E4XBY2</accession>